<feature type="compositionally biased region" description="Gly residues" evidence="1">
    <location>
        <begin position="1"/>
        <end position="10"/>
    </location>
</feature>
<name>A0A4P6ZFS9_9FLAO</name>
<dbReference type="Proteomes" id="UP000294419">
    <property type="component" value="Chromosome"/>
</dbReference>
<proteinExistence type="predicted"/>
<protein>
    <submittedName>
        <fullName evidence="2">Uncharacterized protein</fullName>
    </submittedName>
</protein>
<gene>
    <name evidence="2" type="ORF">NBC122_01564</name>
</gene>
<reference evidence="2 3" key="1">
    <citation type="submission" date="2019-03" db="EMBL/GenBank/DDBJ databases">
        <authorList>
            <person name="Kim H."/>
            <person name="Yu S.-M."/>
        </authorList>
    </citation>
    <scope>NUCLEOTIDE SEQUENCE [LARGE SCALE GENOMIC DNA]</scope>
    <source>
        <strain evidence="2 3">NBC122</strain>
    </source>
</reference>
<organism evidence="2 3">
    <name type="scientific">Chryseobacterium salivictor</name>
    <dbReference type="NCBI Taxonomy" id="2547600"/>
    <lineage>
        <taxon>Bacteria</taxon>
        <taxon>Pseudomonadati</taxon>
        <taxon>Bacteroidota</taxon>
        <taxon>Flavobacteriia</taxon>
        <taxon>Flavobacteriales</taxon>
        <taxon>Weeksellaceae</taxon>
        <taxon>Chryseobacterium group</taxon>
        <taxon>Chryseobacterium</taxon>
    </lineage>
</organism>
<feature type="region of interest" description="Disordered" evidence="1">
    <location>
        <begin position="122"/>
        <end position="145"/>
    </location>
</feature>
<feature type="region of interest" description="Disordered" evidence="1">
    <location>
        <begin position="1"/>
        <end position="36"/>
    </location>
</feature>
<dbReference type="EMBL" id="CP037954">
    <property type="protein sequence ID" value="QBO58379.1"/>
    <property type="molecule type" value="Genomic_DNA"/>
</dbReference>
<dbReference type="KEGG" id="csal:NBC122_01564"/>
<evidence type="ECO:0000313" key="2">
    <source>
        <dbReference type="EMBL" id="QBO58379.1"/>
    </source>
</evidence>
<accession>A0A4P6ZFS9</accession>
<evidence type="ECO:0000313" key="3">
    <source>
        <dbReference type="Proteomes" id="UP000294419"/>
    </source>
</evidence>
<keyword evidence="3" id="KW-1185">Reference proteome</keyword>
<feature type="compositionally biased region" description="Low complexity" evidence="1">
    <location>
        <begin position="56"/>
        <end position="66"/>
    </location>
</feature>
<feature type="region of interest" description="Disordered" evidence="1">
    <location>
        <begin position="56"/>
        <end position="97"/>
    </location>
</feature>
<dbReference type="AlphaFoldDB" id="A0A4P6ZFS9"/>
<sequence>MPAGEVGGFGERNSTYSKPFDRGIQPMPEAPEGGGSVKSYYNFAFFTERMVASRASATAGRASATGLREPQPPRSSPYSKPFDRGMQPMPEAPEGGESAKPYYNFAFFTERLVASRASATAGSAPYSKPFDRGIQPMPEAPEGGGSVKSYYKFAFFTERLVASRASATGERTVFKTF</sequence>
<evidence type="ECO:0000256" key="1">
    <source>
        <dbReference type="SAM" id="MobiDB-lite"/>
    </source>
</evidence>